<reference evidence="1" key="2">
    <citation type="submission" date="2013-04" db="UniProtKB">
        <authorList>
            <consortium name="EnsemblPlants"/>
        </authorList>
    </citation>
    <scope>IDENTIFICATION</scope>
</reference>
<name>J3N7X6_ORYBR</name>
<accession>J3N7X6</accession>
<dbReference type="Proteomes" id="UP000006038">
    <property type="component" value="Chromosome 11"/>
</dbReference>
<reference evidence="1" key="1">
    <citation type="journal article" date="2013" name="Nat. Commun.">
        <title>Whole-genome sequencing of Oryza brachyantha reveals mechanisms underlying Oryza genome evolution.</title>
        <authorList>
            <person name="Chen J."/>
            <person name="Huang Q."/>
            <person name="Gao D."/>
            <person name="Wang J."/>
            <person name="Lang Y."/>
            <person name="Liu T."/>
            <person name="Li B."/>
            <person name="Bai Z."/>
            <person name="Luis Goicoechea J."/>
            <person name="Liang C."/>
            <person name="Chen C."/>
            <person name="Zhang W."/>
            <person name="Sun S."/>
            <person name="Liao Y."/>
            <person name="Zhang X."/>
            <person name="Yang L."/>
            <person name="Song C."/>
            <person name="Wang M."/>
            <person name="Shi J."/>
            <person name="Liu G."/>
            <person name="Liu J."/>
            <person name="Zhou H."/>
            <person name="Zhou W."/>
            <person name="Yu Q."/>
            <person name="An N."/>
            <person name="Chen Y."/>
            <person name="Cai Q."/>
            <person name="Wang B."/>
            <person name="Liu B."/>
            <person name="Min J."/>
            <person name="Huang Y."/>
            <person name="Wu H."/>
            <person name="Li Z."/>
            <person name="Zhang Y."/>
            <person name="Yin Y."/>
            <person name="Song W."/>
            <person name="Jiang J."/>
            <person name="Jackson S.A."/>
            <person name="Wing R.A."/>
            <person name="Wang J."/>
            <person name="Chen M."/>
        </authorList>
    </citation>
    <scope>NUCLEOTIDE SEQUENCE [LARGE SCALE GENOMIC DNA]</scope>
    <source>
        <strain evidence="1">cv. IRGC 101232</strain>
    </source>
</reference>
<evidence type="ECO:0000313" key="1">
    <source>
        <dbReference type="EnsemblPlants" id="OB11G19120.1"/>
    </source>
</evidence>
<dbReference type="EnsemblPlants" id="OB11G19120.1">
    <property type="protein sequence ID" value="OB11G19120.1"/>
    <property type="gene ID" value="OB11G19120"/>
</dbReference>
<sequence>WRDTEYCGSGKIKISMEWILSCAATSKSLMLQNKNSAKYLRGVMWTRVPDLPIDFHNHSI</sequence>
<evidence type="ECO:0000313" key="2">
    <source>
        <dbReference type="Proteomes" id="UP000006038"/>
    </source>
</evidence>
<protein>
    <submittedName>
        <fullName evidence="1">Uncharacterized protein</fullName>
    </submittedName>
</protein>
<proteinExistence type="predicted"/>
<dbReference type="Gramene" id="OB11G19120.1">
    <property type="protein sequence ID" value="OB11G19120.1"/>
    <property type="gene ID" value="OB11G19120"/>
</dbReference>
<keyword evidence="2" id="KW-1185">Reference proteome</keyword>
<dbReference type="HOGENOM" id="CLU_2948766_0_0_1"/>
<organism evidence="1">
    <name type="scientific">Oryza brachyantha</name>
    <name type="common">malo sina</name>
    <dbReference type="NCBI Taxonomy" id="4533"/>
    <lineage>
        <taxon>Eukaryota</taxon>
        <taxon>Viridiplantae</taxon>
        <taxon>Streptophyta</taxon>
        <taxon>Embryophyta</taxon>
        <taxon>Tracheophyta</taxon>
        <taxon>Spermatophyta</taxon>
        <taxon>Magnoliopsida</taxon>
        <taxon>Liliopsida</taxon>
        <taxon>Poales</taxon>
        <taxon>Poaceae</taxon>
        <taxon>BOP clade</taxon>
        <taxon>Oryzoideae</taxon>
        <taxon>Oryzeae</taxon>
        <taxon>Oryzinae</taxon>
        <taxon>Oryza</taxon>
    </lineage>
</organism>
<dbReference type="AlphaFoldDB" id="J3N7X6"/>